<reference evidence="1 2" key="1">
    <citation type="submission" date="2014-01" db="EMBL/GenBank/DDBJ databases">
        <title>Development of a Comparative Genomic Fingerprinting Assay for High Resolution Genotyping of Arcobacter butzleri.</title>
        <authorList>
            <person name="Webb A.L."/>
            <person name="Inglis G.D."/>
            <person name="Kruczkiewicz P."/>
            <person name="Selinger L.B."/>
            <person name="Taboada E.N."/>
        </authorList>
    </citation>
    <scope>NUCLEOTIDE SEQUENCE [LARGE SCALE GENOMIC DNA]</scope>
    <source>
        <strain evidence="1 2">L348</strain>
    </source>
</reference>
<protein>
    <submittedName>
        <fullName evidence="1">Uncharacterized protein</fullName>
    </submittedName>
</protein>
<proteinExistence type="predicted"/>
<name>A0A0G9K711_9BACT</name>
<gene>
    <name evidence="1" type="ORF">AA20_03320</name>
</gene>
<evidence type="ECO:0000313" key="2">
    <source>
        <dbReference type="Proteomes" id="UP000035514"/>
    </source>
</evidence>
<evidence type="ECO:0000313" key="1">
    <source>
        <dbReference type="EMBL" id="KLE01590.1"/>
    </source>
</evidence>
<accession>A0A0G9K711</accession>
<comment type="caution">
    <text evidence="1">The sequence shown here is derived from an EMBL/GenBank/DDBJ whole genome shotgun (WGS) entry which is preliminary data.</text>
</comment>
<sequence length="224" mass="26606">MQGYTDSVAFEFDSSILAKLDLVGVVTVAKNGLIFNESLLNEFISKRAKKGIDKQLIDLKNLYQYLAILETQTGLRYKIMQHKRAEKINITFQGLKQYSELSQLMEYDLKSFLEHFKEDIQVIRLDVAIDNQKAFNLDSIARNTKRNIFKFRETTYFKTAKEKKVNEHLNIKHYYKINVELYRLEFVFKKRYFEGKNPLQTIERTIQKAIKKRLKFIDSFYLLS</sequence>
<dbReference type="PATRIC" id="fig|1447256.3.peg.640"/>
<dbReference type="EMBL" id="JAIQ01000065">
    <property type="protein sequence ID" value="KLE01590.1"/>
    <property type="molecule type" value="Genomic_DNA"/>
</dbReference>
<organism evidence="1 2">
    <name type="scientific">Aliarcobacter butzleri L348</name>
    <dbReference type="NCBI Taxonomy" id="1447256"/>
    <lineage>
        <taxon>Bacteria</taxon>
        <taxon>Pseudomonadati</taxon>
        <taxon>Campylobacterota</taxon>
        <taxon>Epsilonproteobacteria</taxon>
        <taxon>Campylobacterales</taxon>
        <taxon>Arcobacteraceae</taxon>
        <taxon>Aliarcobacter</taxon>
    </lineage>
</organism>
<dbReference type="Proteomes" id="UP000035514">
    <property type="component" value="Unassembled WGS sequence"/>
</dbReference>
<dbReference type="AlphaFoldDB" id="A0A0G9K711"/>
<dbReference type="RefSeq" id="WP_046996349.1">
    <property type="nucleotide sequence ID" value="NZ_JAIQ01000065.1"/>
</dbReference>